<keyword evidence="8" id="KW-1185">Reference proteome</keyword>
<name>A0ABD3TJ97_SINWO</name>
<dbReference type="AlphaFoldDB" id="A0ABD3TJ97"/>
<dbReference type="EMBL" id="JBJQND010000018">
    <property type="protein sequence ID" value="KAL3836470.1"/>
    <property type="molecule type" value="Genomic_DNA"/>
</dbReference>
<gene>
    <name evidence="7" type="ORF">ACJMK2_021902</name>
</gene>
<dbReference type="PROSITE" id="PS51233">
    <property type="entry name" value="VWFD"/>
    <property type="match status" value="1"/>
</dbReference>
<comment type="subcellular location">
    <subcellularLocation>
        <location evidence="1">Membrane</location>
    </subcellularLocation>
</comment>
<dbReference type="Pfam" id="PF23263">
    <property type="entry name" value="C8-3_MUC4"/>
    <property type="match status" value="1"/>
</dbReference>
<keyword evidence="5" id="KW-1015">Disulfide bond</keyword>
<organism evidence="7 8">
    <name type="scientific">Sinanodonta woodiana</name>
    <name type="common">Chinese pond mussel</name>
    <name type="synonym">Anodonta woodiana</name>
    <dbReference type="NCBI Taxonomy" id="1069815"/>
    <lineage>
        <taxon>Eukaryota</taxon>
        <taxon>Metazoa</taxon>
        <taxon>Spiralia</taxon>
        <taxon>Lophotrochozoa</taxon>
        <taxon>Mollusca</taxon>
        <taxon>Bivalvia</taxon>
        <taxon>Autobranchia</taxon>
        <taxon>Heteroconchia</taxon>
        <taxon>Palaeoheterodonta</taxon>
        <taxon>Unionida</taxon>
        <taxon>Unionoidea</taxon>
        <taxon>Unionidae</taxon>
        <taxon>Unioninae</taxon>
        <taxon>Sinanodonta</taxon>
    </lineage>
</organism>
<dbReference type="PANTHER" id="PTHR13802">
    <property type="entry name" value="MUCIN 4-RELATED"/>
    <property type="match status" value="1"/>
</dbReference>
<evidence type="ECO:0000313" key="8">
    <source>
        <dbReference type="Proteomes" id="UP001634394"/>
    </source>
</evidence>
<keyword evidence="2" id="KW-0812">Transmembrane</keyword>
<evidence type="ECO:0000256" key="1">
    <source>
        <dbReference type="ARBA" id="ARBA00004370"/>
    </source>
</evidence>
<dbReference type="InterPro" id="IPR056619">
    <property type="entry name" value="C8-3_MUC4"/>
</dbReference>
<proteinExistence type="predicted"/>
<evidence type="ECO:0000256" key="3">
    <source>
        <dbReference type="ARBA" id="ARBA00022989"/>
    </source>
</evidence>
<reference evidence="7 8" key="1">
    <citation type="submission" date="2024-11" db="EMBL/GenBank/DDBJ databases">
        <title>Chromosome-level genome assembly of the freshwater bivalve Anodonta woodiana.</title>
        <authorList>
            <person name="Chen X."/>
        </authorList>
    </citation>
    <scope>NUCLEOTIDE SEQUENCE [LARGE SCALE GENOMIC DNA]</scope>
    <source>
        <strain evidence="7">MN2024</strain>
        <tissue evidence="7">Gills</tissue>
    </source>
</reference>
<dbReference type="PANTHER" id="PTHR13802:SF52">
    <property type="entry name" value="MUCIN-4"/>
    <property type="match status" value="1"/>
</dbReference>
<evidence type="ECO:0000256" key="4">
    <source>
        <dbReference type="ARBA" id="ARBA00023136"/>
    </source>
</evidence>
<evidence type="ECO:0000256" key="2">
    <source>
        <dbReference type="ARBA" id="ARBA00022692"/>
    </source>
</evidence>
<dbReference type="InterPro" id="IPR001846">
    <property type="entry name" value="VWF_type-D"/>
</dbReference>
<dbReference type="InterPro" id="IPR051495">
    <property type="entry name" value="Epithelial_Barrier/Signaling"/>
</dbReference>
<keyword evidence="4" id="KW-0472">Membrane</keyword>
<dbReference type="Proteomes" id="UP001634394">
    <property type="component" value="Unassembled WGS sequence"/>
</dbReference>
<evidence type="ECO:0000259" key="6">
    <source>
        <dbReference type="PROSITE" id="PS51233"/>
    </source>
</evidence>
<evidence type="ECO:0000256" key="5">
    <source>
        <dbReference type="ARBA" id="ARBA00023157"/>
    </source>
</evidence>
<feature type="domain" description="VWFD" evidence="6">
    <location>
        <begin position="1"/>
        <end position="74"/>
    </location>
</feature>
<sequence length="161" mass="17885">MDISFALKFLSINIRVSPSLVENRTLRGLLGNMDNDKTNDLVQPSGYILPANSNESTIFRNFGELWRTNVNNSLFVYENGDSHATYQNTSFVPIFKDSYSPTQVTAAEDKCGGQDQVACVYDYLTTNDTLFAENTRDTNETFTVSSALAGTRCVCLAEPRP</sequence>
<comment type="caution">
    <text evidence="7">The sequence shown here is derived from an EMBL/GenBank/DDBJ whole genome shotgun (WGS) entry which is preliminary data.</text>
</comment>
<keyword evidence="3" id="KW-1133">Transmembrane helix</keyword>
<protein>
    <recommendedName>
        <fullName evidence="6">VWFD domain-containing protein</fullName>
    </recommendedName>
</protein>
<dbReference type="GO" id="GO:0016020">
    <property type="term" value="C:membrane"/>
    <property type="evidence" value="ECO:0007669"/>
    <property type="project" value="UniProtKB-SubCell"/>
</dbReference>
<accession>A0ABD3TJ97</accession>
<evidence type="ECO:0000313" key="7">
    <source>
        <dbReference type="EMBL" id="KAL3836470.1"/>
    </source>
</evidence>